<reference evidence="9" key="1">
    <citation type="submission" date="2024-03" db="EMBL/GenBank/DDBJ databases">
        <title>Complete genome sequence of Mycoplasma felifaucium Z921 isolated from the trachea of a cheetah.</title>
        <authorList>
            <person name="Spergser J."/>
        </authorList>
    </citation>
    <scope>NUCLEOTIDE SEQUENCE [LARGE SCALE GENOMIC DNA]</scope>
    <source>
        <strain evidence="9">Z921</strain>
    </source>
</reference>
<evidence type="ECO:0000259" key="8">
    <source>
        <dbReference type="SMART" id="SM00481"/>
    </source>
</evidence>
<gene>
    <name evidence="9" type="primary">dnaE</name>
    <name evidence="9" type="ORF">WG617_01190</name>
</gene>
<dbReference type="InterPro" id="IPR004805">
    <property type="entry name" value="DnaE2/DnaE/PolC"/>
</dbReference>
<keyword evidence="7" id="KW-0175">Coiled coil</keyword>
<sequence length="978" mass="113357">MEKFTNLYNTTEYSFLDSLIKIDELVKKSAEHNLEAVALTDYNNMFGLGHFLRKCAEYHIKPIIGVDLDVEEYRFILLAKNYDGFRFINNLILEKSKGKVILINDLKSNDIFILDHPQKGLYATTKINHLIDWNSYFIHSSDETIPNAIFLRENKLFDVDDNDTLNVLQQLGNKELSKYYFNYFDNFEISSVIIDRINKIISECNVKFPKKELRLASFCNSNIENEQLFIKKINDGIQKHKNELKNYQNIYKNRIQEEFEIIKSLGFINYFLIISDLIEYAKSKNISVGPGRGSAAGSLISFLLGITEINPLRFDLLFERFLNPQKVSWPDIDIDIQDDRRDEVFEYLRNKYGTENTALISTFQTFGIKQSIRDVGRILNIDLATINRISKSINAFISSESIEDEYNNNLLFQREINEYPELYKHAKKIQGLPRQFGIHAAGFIIADKSISNYVPVFVNSSQVYQQVQVPMEYIENFGLLKIDLLGLKTLTEIKNIENKLTGVKLFDELVQNDPLILQDPLAISYLNQGLTEGLFQLESSGMKSTIKKVGIKSFEDLYAIISLFRPGPKDYISEYAKNRQSPDLIEKIYPSYDAIVVPTFGIIIYQEQIMQIAQQVGNMSFARADMLRRAISKKNEEDVLKYKKEFFESGLKNGLSQNILTEIYNKIEKFAQYGFNKSHAVSYAYLTMKMAYYKARYPQVYFASLISNSYGDQKKIDLYVKELRRMNFCVFSPNILHFTNSALIYDGDIYLPFNMIKGFGTEGVNKISEDIYKNGSYENLSLTEILLRLKFAGIKNATLDTLAKASVFRDFGNQNYVHQVCDFIDDEYNQIDKKITQFNEAKKLINWERLKNATENIKDFATYDEKTESLNEQTLLGNIYNIFKTSKLEKQYQYRLAQLFKKTGSYVIIAEVAEVKNFRDKSYSLIILKDSSLEHNFFVQNNILRDMSPIKKGQLLECQIMCKGGKIYLEKWKGVLNV</sequence>
<evidence type="ECO:0000313" key="10">
    <source>
        <dbReference type="Proteomes" id="UP001477443"/>
    </source>
</evidence>
<dbReference type="InterPro" id="IPR040982">
    <property type="entry name" value="DNA_pol3_finger"/>
</dbReference>
<dbReference type="SUPFAM" id="SSF89550">
    <property type="entry name" value="PHP domain-like"/>
    <property type="match status" value="1"/>
</dbReference>
<dbReference type="SMART" id="SM00481">
    <property type="entry name" value="POLIIIAc"/>
    <property type="match status" value="1"/>
</dbReference>
<organism evidence="9 10">
    <name type="scientific">Mycoplasmopsis felifaucium</name>
    <dbReference type="NCBI Taxonomy" id="35768"/>
    <lineage>
        <taxon>Bacteria</taxon>
        <taxon>Bacillati</taxon>
        <taxon>Mycoplasmatota</taxon>
        <taxon>Mycoplasmoidales</taxon>
        <taxon>Metamycoplasmataceae</taxon>
        <taxon>Mycoplasmopsis</taxon>
    </lineage>
</organism>
<comment type="catalytic activity">
    <reaction evidence="6">
        <text>DNA(n) + a 2'-deoxyribonucleoside 5'-triphosphate = DNA(n+1) + diphosphate</text>
        <dbReference type="Rhea" id="RHEA:22508"/>
        <dbReference type="Rhea" id="RHEA-COMP:17339"/>
        <dbReference type="Rhea" id="RHEA-COMP:17340"/>
        <dbReference type="ChEBI" id="CHEBI:33019"/>
        <dbReference type="ChEBI" id="CHEBI:61560"/>
        <dbReference type="ChEBI" id="CHEBI:173112"/>
        <dbReference type="EC" id="2.7.7.7"/>
    </reaction>
</comment>
<keyword evidence="10" id="KW-1185">Reference proteome</keyword>
<dbReference type="EC" id="2.7.7.7" evidence="1"/>
<keyword evidence="5" id="KW-0239">DNA-directed DNA polymerase</keyword>
<dbReference type="InterPro" id="IPR016195">
    <property type="entry name" value="Pol/histidinol_Pase-like"/>
</dbReference>
<dbReference type="Gene3D" id="1.10.150.870">
    <property type="match status" value="1"/>
</dbReference>
<dbReference type="Pfam" id="PF02811">
    <property type="entry name" value="PHP"/>
    <property type="match status" value="1"/>
</dbReference>
<evidence type="ECO:0000256" key="3">
    <source>
        <dbReference type="ARBA" id="ARBA00022695"/>
    </source>
</evidence>
<dbReference type="NCBIfam" id="TIGR00594">
    <property type="entry name" value="polc"/>
    <property type="match status" value="1"/>
</dbReference>
<evidence type="ECO:0000256" key="4">
    <source>
        <dbReference type="ARBA" id="ARBA00022705"/>
    </source>
</evidence>
<dbReference type="GO" id="GO:0003887">
    <property type="term" value="F:DNA-directed DNA polymerase activity"/>
    <property type="evidence" value="ECO:0007669"/>
    <property type="project" value="UniProtKB-EC"/>
</dbReference>
<proteinExistence type="predicted"/>
<dbReference type="NCBIfam" id="NF005516">
    <property type="entry name" value="PRK07135.1"/>
    <property type="match status" value="1"/>
</dbReference>
<dbReference type="PANTHER" id="PTHR32294:SF0">
    <property type="entry name" value="DNA POLYMERASE III SUBUNIT ALPHA"/>
    <property type="match status" value="1"/>
</dbReference>
<dbReference type="Proteomes" id="UP001477443">
    <property type="component" value="Chromosome"/>
</dbReference>
<dbReference type="RefSeq" id="WP_338822877.1">
    <property type="nucleotide sequence ID" value="NZ_CP148067.1"/>
</dbReference>
<feature type="coiled-coil region" evidence="7">
    <location>
        <begin position="230"/>
        <end position="257"/>
    </location>
</feature>
<dbReference type="PANTHER" id="PTHR32294">
    <property type="entry name" value="DNA POLYMERASE III SUBUNIT ALPHA"/>
    <property type="match status" value="1"/>
</dbReference>
<dbReference type="Pfam" id="PF07733">
    <property type="entry name" value="DNA_pol3_alpha"/>
    <property type="match status" value="1"/>
</dbReference>
<keyword evidence="4" id="KW-0235">DNA replication</keyword>
<dbReference type="InterPro" id="IPR029460">
    <property type="entry name" value="DNAPol_HHH"/>
</dbReference>
<evidence type="ECO:0000256" key="5">
    <source>
        <dbReference type="ARBA" id="ARBA00022932"/>
    </source>
</evidence>
<dbReference type="EMBL" id="CP148067">
    <property type="protein sequence ID" value="WXL29249.1"/>
    <property type="molecule type" value="Genomic_DNA"/>
</dbReference>
<dbReference type="InterPro" id="IPR011708">
    <property type="entry name" value="DNA_pol3_alpha_NTPase_dom"/>
</dbReference>
<keyword evidence="2 9" id="KW-0808">Transferase</keyword>
<name>A0ABZ2RQD6_9BACT</name>
<evidence type="ECO:0000256" key="2">
    <source>
        <dbReference type="ARBA" id="ARBA00022679"/>
    </source>
</evidence>
<dbReference type="CDD" id="cd07431">
    <property type="entry name" value="PHP_PolIIIA"/>
    <property type="match status" value="1"/>
</dbReference>
<evidence type="ECO:0000256" key="6">
    <source>
        <dbReference type="ARBA" id="ARBA00049244"/>
    </source>
</evidence>
<accession>A0ABZ2RQD6</accession>
<dbReference type="Pfam" id="PF14579">
    <property type="entry name" value="HHH_6"/>
    <property type="match status" value="1"/>
</dbReference>
<evidence type="ECO:0000256" key="7">
    <source>
        <dbReference type="SAM" id="Coils"/>
    </source>
</evidence>
<dbReference type="Gene3D" id="1.10.10.1600">
    <property type="entry name" value="Bacterial DNA polymerase III alpha subunit, thumb domain"/>
    <property type="match status" value="1"/>
</dbReference>
<dbReference type="Pfam" id="PF17657">
    <property type="entry name" value="DNA_pol3_finger"/>
    <property type="match status" value="1"/>
</dbReference>
<dbReference type="InterPro" id="IPR003141">
    <property type="entry name" value="Pol/His_phosphatase_N"/>
</dbReference>
<evidence type="ECO:0000256" key="1">
    <source>
        <dbReference type="ARBA" id="ARBA00012417"/>
    </source>
</evidence>
<protein>
    <recommendedName>
        <fullName evidence="1">DNA-directed DNA polymerase</fullName>
        <ecNumber evidence="1">2.7.7.7</ecNumber>
    </recommendedName>
</protein>
<dbReference type="Gene3D" id="3.20.20.140">
    <property type="entry name" value="Metal-dependent hydrolases"/>
    <property type="match status" value="1"/>
</dbReference>
<dbReference type="InterPro" id="IPR004013">
    <property type="entry name" value="PHP_dom"/>
</dbReference>
<feature type="domain" description="Polymerase/histidinol phosphatase N-terminal" evidence="8">
    <location>
        <begin position="5"/>
        <end position="72"/>
    </location>
</feature>
<keyword evidence="3 9" id="KW-0548">Nucleotidyltransferase</keyword>
<evidence type="ECO:0000313" key="9">
    <source>
        <dbReference type="EMBL" id="WXL29249.1"/>
    </source>
</evidence>
<dbReference type="InterPro" id="IPR041931">
    <property type="entry name" value="DNA_pol3_alpha_thumb_dom"/>
</dbReference>